<evidence type="ECO:0000313" key="2">
    <source>
        <dbReference type="EnsemblPlants" id="TuG1812G0100004564.01.T01.cds291225"/>
    </source>
</evidence>
<dbReference type="Gramene" id="TuG1812G0100004564.01.T01">
    <property type="protein sequence ID" value="TuG1812G0100004564.01.T01.cds291225"/>
    <property type="gene ID" value="TuG1812G0100004564.01"/>
</dbReference>
<reference evidence="2" key="2">
    <citation type="submission" date="2018-03" db="EMBL/GenBank/DDBJ databases">
        <title>The Triticum urartu genome reveals the dynamic nature of wheat genome evolution.</title>
        <authorList>
            <person name="Ling H."/>
            <person name="Ma B."/>
            <person name="Shi X."/>
            <person name="Liu H."/>
            <person name="Dong L."/>
            <person name="Sun H."/>
            <person name="Cao Y."/>
            <person name="Gao Q."/>
            <person name="Zheng S."/>
            <person name="Li Y."/>
            <person name="Yu Y."/>
            <person name="Du H."/>
            <person name="Qi M."/>
            <person name="Li Y."/>
            <person name="Yu H."/>
            <person name="Cui Y."/>
            <person name="Wang N."/>
            <person name="Chen C."/>
            <person name="Wu H."/>
            <person name="Zhao Y."/>
            <person name="Zhang J."/>
            <person name="Li Y."/>
            <person name="Zhou W."/>
            <person name="Zhang B."/>
            <person name="Hu W."/>
            <person name="Eijk M."/>
            <person name="Tang J."/>
            <person name="Witsenboer H."/>
            <person name="Zhao S."/>
            <person name="Li Z."/>
            <person name="Zhang A."/>
            <person name="Wang D."/>
            <person name="Liang C."/>
        </authorList>
    </citation>
    <scope>NUCLEOTIDE SEQUENCE [LARGE SCALE GENOMIC DNA]</scope>
    <source>
        <strain evidence="2">cv. G1812</strain>
    </source>
</reference>
<feature type="region of interest" description="Disordered" evidence="1">
    <location>
        <begin position="169"/>
        <end position="211"/>
    </location>
</feature>
<feature type="region of interest" description="Disordered" evidence="1">
    <location>
        <begin position="1"/>
        <end position="40"/>
    </location>
</feature>
<evidence type="ECO:0000256" key="1">
    <source>
        <dbReference type="SAM" id="MobiDB-lite"/>
    </source>
</evidence>
<protein>
    <submittedName>
        <fullName evidence="2">Uncharacterized protein</fullName>
    </submittedName>
</protein>
<reference evidence="3" key="1">
    <citation type="journal article" date="2013" name="Nature">
        <title>Draft genome of the wheat A-genome progenitor Triticum urartu.</title>
        <authorList>
            <person name="Ling H.Q."/>
            <person name="Zhao S."/>
            <person name="Liu D."/>
            <person name="Wang J."/>
            <person name="Sun H."/>
            <person name="Zhang C."/>
            <person name="Fan H."/>
            <person name="Li D."/>
            <person name="Dong L."/>
            <person name="Tao Y."/>
            <person name="Gao C."/>
            <person name="Wu H."/>
            <person name="Li Y."/>
            <person name="Cui Y."/>
            <person name="Guo X."/>
            <person name="Zheng S."/>
            <person name="Wang B."/>
            <person name="Yu K."/>
            <person name="Liang Q."/>
            <person name="Yang W."/>
            <person name="Lou X."/>
            <person name="Chen J."/>
            <person name="Feng M."/>
            <person name="Jian J."/>
            <person name="Zhang X."/>
            <person name="Luo G."/>
            <person name="Jiang Y."/>
            <person name="Liu J."/>
            <person name="Wang Z."/>
            <person name="Sha Y."/>
            <person name="Zhang B."/>
            <person name="Wu H."/>
            <person name="Tang D."/>
            <person name="Shen Q."/>
            <person name="Xue P."/>
            <person name="Zou S."/>
            <person name="Wang X."/>
            <person name="Liu X."/>
            <person name="Wang F."/>
            <person name="Yang Y."/>
            <person name="An X."/>
            <person name="Dong Z."/>
            <person name="Zhang K."/>
            <person name="Zhang X."/>
            <person name="Luo M.C."/>
            <person name="Dvorak J."/>
            <person name="Tong Y."/>
            <person name="Wang J."/>
            <person name="Yang H."/>
            <person name="Li Z."/>
            <person name="Wang D."/>
            <person name="Zhang A."/>
            <person name="Wang J."/>
        </authorList>
    </citation>
    <scope>NUCLEOTIDE SEQUENCE</scope>
    <source>
        <strain evidence="3">cv. G1812</strain>
    </source>
</reference>
<feature type="region of interest" description="Disordered" evidence="1">
    <location>
        <begin position="99"/>
        <end position="124"/>
    </location>
</feature>
<evidence type="ECO:0000313" key="3">
    <source>
        <dbReference type="Proteomes" id="UP000015106"/>
    </source>
</evidence>
<name>A0A8R7P3R4_TRIUA</name>
<dbReference type="Proteomes" id="UP000015106">
    <property type="component" value="Chromosome 1"/>
</dbReference>
<organism evidence="2 3">
    <name type="scientific">Triticum urartu</name>
    <name type="common">Red wild einkorn</name>
    <name type="synonym">Crithodium urartu</name>
    <dbReference type="NCBI Taxonomy" id="4572"/>
    <lineage>
        <taxon>Eukaryota</taxon>
        <taxon>Viridiplantae</taxon>
        <taxon>Streptophyta</taxon>
        <taxon>Embryophyta</taxon>
        <taxon>Tracheophyta</taxon>
        <taxon>Spermatophyta</taxon>
        <taxon>Magnoliopsida</taxon>
        <taxon>Liliopsida</taxon>
        <taxon>Poales</taxon>
        <taxon>Poaceae</taxon>
        <taxon>BOP clade</taxon>
        <taxon>Pooideae</taxon>
        <taxon>Triticodae</taxon>
        <taxon>Triticeae</taxon>
        <taxon>Triticinae</taxon>
        <taxon>Triticum</taxon>
    </lineage>
</organism>
<dbReference type="AlphaFoldDB" id="A0A8R7P3R4"/>
<accession>A0A8R7P3R4</accession>
<feature type="compositionally biased region" description="Basic and acidic residues" evidence="1">
    <location>
        <begin position="180"/>
        <end position="198"/>
    </location>
</feature>
<sequence length="211" mass="23759">MRYQGGAPLLYKHVRRPSRRGTTLSPPHMVSEPFSSTLSRSNPHQCYHGVLLRCFPAWSQRPGYREAIPHQLHPLAHASHAAAQRRGRLRLCRRRYTGAGQDPLHQGQGREGIHRAKSSPSHLGVRGSAGAWILAEQPHQGGACAGDRDHHVARALGGTVRHVLLAVSQPRQQHQNLPGERPEGQQDRHHLLRRDAWPRRRTRRRREAAPG</sequence>
<dbReference type="EnsemblPlants" id="TuG1812G0100004564.01.T01">
    <property type="protein sequence ID" value="TuG1812G0100004564.01.T01.cds291225"/>
    <property type="gene ID" value="TuG1812G0100004564.01"/>
</dbReference>
<keyword evidence="3" id="KW-1185">Reference proteome</keyword>
<reference evidence="2" key="3">
    <citation type="submission" date="2022-06" db="UniProtKB">
        <authorList>
            <consortium name="EnsemblPlants"/>
        </authorList>
    </citation>
    <scope>IDENTIFICATION</scope>
</reference>
<proteinExistence type="predicted"/>
<feature type="compositionally biased region" description="Basic residues" evidence="1">
    <location>
        <begin position="199"/>
        <end position="211"/>
    </location>
</feature>